<organism evidence="1 3">
    <name type="scientific">Pseudoalteromonas maricaloris</name>
    <dbReference type="NCBI Taxonomy" id="184924"/>
    <lineage>
        <taxon>Bacteria</taxon>
        <taxon>Pseudomonadati</taxon>
        <taxon>Pseudomonadota</taxon>
        <taxon>Gammaproteobacteria</taxon>
        <taxon>Alteromonadales</taxon>
        <taxon>Pseudoalteromonadaceae</taxon>
        <taxon>Pseudoalteromonas</taxon>
    </lineage>
</organism>
<reference evidence="2 4" key="2">
    <citation type="submission" date="2023-10" db="EMBL/GenBank/DDBJ databases">
        <title>To unveil natural product biosynthetic capacity in Pseudoalteromonas.</title>
        <authorList>
            <person name="Wang J."/>
        </authorList>
    </citation>
    <scope>NUCLEOTIDE SEQUENCE [LARGE SCALE GENOMIC DNA]</scope>
    <source>
        <strain evidence="2 4">DSM 15914</strain>
    </source>
</reference>
<dbReference type="RefSeq" id="WP_193522193.1">
    <property type="nucleotide sequence ID" value="NZ_CBCSDF010000009.1"/>
</dbReference>
<evidence type="ECO:0000313" key="1">
    <source>
        <dbReference type="EMBL" id="NLR22804.1"/>
    </source>
</evidence>
<dbReference type="Proteomes" id="UP000646877">
    <property type="component" value="Unassembled WGS sequence"/>
</dbReference>
<gene>
    <name evidence="1" type="ORF">F9Y85_16140</name>
    <name evidence="2" type="ORF">R5H13_24415</name>
</gene>
<protein>
    <submittedName>
        <fullName evidence="1">Uncharacterized protein</fullName>
    </submittedName>
</protein>
<keyword evidence="4" id="KW-1185">Reference proteome</keyword>
<proteinExistence type="predicted"/>
<evidence type="ECO:0000313" key="2">
    <source>
        <dbReference type="EMBL" id="WOX31015.1"/>
    </source>
</evidence>
<name>A0A8I2KMJ6_9GAMM</name>
<evidence type="ECO:0000313" key="4">
    <source>
        <dbReference type="Proteomes" id="UP001304419"/>
    </source>
</evidence>
<dbReference type="AlphaFoldDB" id="A0A8I2KMJ6"/>
<sequence length="782" mass="90636">MGRKNLFSKTDVKEAFQEKKEAIVYRGIVSNRSNDGLPVLELPEENFELPITGYQNQNTILILDHNEKININAIPVKLRKGKKSLSWFHEHYQFSSKDAVILLRVLLKDYQEGNFNNYDKFYAYEWLSNYLTTNNITLLKFSLYDFDKILQDKLDSKLSRGRIVAVSKQLKNTIKLIPIVSDNVKASVRSYIITNALDKPKEILSAEERIKKSKLINDYSDYVMFQIYAYVNACLSEIKEANDRAEDLMEEFDEPDLFSREGLKRYRELIINNTAESHEIAFDMELLAYVRIENAHGLIINEHRHNYDIGSLSEDILAFQYEKAYHSLPLDLKENPDVSYLFNNVLPIAIANNKDAKDGVKYFGERKAFLKLHQLLNRPLKNWDKVKNWHESLADYKNRIANKYCCNWIFYGKPENKSYIFSGRHKGIHNLLLGFTTHFDYLIMLLLLCESGRNREVALSIPAYVNNVSVLKMYAPFATEPSCLLTGKKVRGHVNHGGAQEESIEIPTNSVLYEYLELFEEAKAKSNPNRELFIGNADEFRSSCIAYGESFRTNCFLKDENGTLLNEFETSRFRKVWSGEILIEYLEGINTKDDLIKAIGEDLRNTIPLTYLLQSSKTEGMLTTAIVGLQLKFIENYQKIAAQLKTNGETPSGKREQRYLCDCSDPYNPDHNESYDTEYCNQFDMCLGCSRAVVYEEHIPRIIYRCFQYEQLLKNSPELYSSHYEVKHNLAKEVIERFKSKSNNGQEKHSLAFNLAVRAWEDPETHLLPPIVHPKINIVEIE</sequence>
<evidence type="ECO:0000313" key="3">
    <source>
        <dbReference type="Proteomes" id="UP000646877"/>
    </source>
</evidence>
<dbReference type="EMBL" id="CP137579">
    <property type="protein sequence ID" value="WOX31015.1"/>
    <property type="molecule type" value="Genomic_DNA"/>
</dbReference>
<dbReference type="Proteomes" id="UP001304419">
    <property type="component" value="Chromosome 2"/>
</dbReference>
<reference evidence="1" key="1">
    <citation type="submission" date="2019-10" db="EMBL/GenBank/DDBJ databases">
        <authorList>
            <person name="Paulsen S."/>
        </authorList>
    </citation>
    <scope>NUCLEOTIDE SEQUENCE</scope>
    <source>
        <strain evidence="1">LMG 19692</strain>
    </source>
</reference>
<accession>A0A8I2KMJ6</accession>
<dbReference type="EMBL" id="WEIA01000010">
    <property type="protein sequence ID" value="NLR22804.1"/>
    <property type="molecule type" value="Genomic_DNA"/>
</dbReference>